<evidence type="ECO:0000256" key="3">
    <source>
        <dbReference type="ARBA" id="ARBA00019610"/>
    </source>
</evidence>
<keyword evidence="8" id="KW-0010">Activator</keyword>
<evidence type="ECO:0000256" key="8">
    <source>
        <dbReference type="RuleBase" id="RU364140"/>
    </source>
</evidence>
<evidence type="ECO:0000313" key="10">
    <source>
        <dbReference type="EMBL" id="KAH3672404.1"/>
    </source>
</evidence>
<accession>A0A9P8PJE8</accession>
<dbReference type="GO" id="GO:0006357">
    <property type="term" value="P:regulation of transcription by RNA polymerase II"/>
    <property type="evidence" value="ECO:0007669"/>
    <property type="project" value="InterPro"/>
</dbReference>
<dbReference type="Gene3D" id="6.10.250.2620">
    <property type="match status" value="1"/>
</dbReference>
<comment type="similarity">
    <text evidence="2 8">Belongs to the Mediator complex subunit 17 family.</text>
</comment>
<proteinExistence type="inferred from homology"/>
<dbReference type="GO" id="GO:0070847">
    <property type="term" value="C:core mediator complex"/>
    <property type="evidence" value="ECO:0007669"/>
    <property type="project" value="TreeGrafter"/>
</dbReference>
<comment type="subunit">
    <text evidence="8">Component of the Mediator complex.</text>
</comment>
<evidence type="ECO:0000256" key="5">
    <source>
        <dbReference type="ARBA" id="ARBA00023163"/>
    </source>
</evidence>
<feature type="compositionally biased region" description="Acidic residues" evidence="9">
    <location>
        <begin position="64"/>
        <end position="73"/>
    </location>
</feature>
<evidence type="ECO:0000256" key="6">
    <source>
        <dbReference type="ARBA" id="ARBA00023242"/>
    </source>
</evidence>
<comment type="caution">
    <text evidence="10">The sequence shown here is derived from an EMBL/GenBank/DDBJ whole genome shotgun (WGS) entry which is preliminary data.</text>
</comment>
<keyword evidence="11" id="KW-1185">Reference proteome</keyword>
<evidence type="ECO:0000313" key="11">
    <source>
        <dbReference type="Proteomes" id="UP000769528"/>
    </source>
</evidence>
<dbReference type="Pfam" id="PF10156">
    <property type="entry name" value="Med17"/>
    <property type="match status" value="1"/>
</dbReference>
<evidence type="ECO:0000256" key="4">
    <source>
        <dbReference type="ARBA" id="ARBA00023015"/>
    </source>
</evidence>
<dbReference type="GO" id="GO:0016592">
    <property type="term" value="C:mediator complex"/>
    <property type="evidence" value="ECO:0007669"/>
    <property type="project" value="InterPro"/>
</dbReference>
<gene>
    <name evidence="8" type="primary">MED17</name>
    <name evidence="10" type="ORF">WICMUC_004240</name>
</gene>
<evidence type="ECO:0000256" key="1">
    <source>
        <dbReference type="ARBA" id="ARBA00004123"/>
    </source>
</evidence>
<dbReference type="GO" id="GO:0003712">
    <property type="term" value="F:transcription coregulator activity"/>
    <property type="evidence" value="ECO:0007669"/>
    <property type="project" value="InterPro"/>
</dbReference>
<keyword evidence="5 8" id="KW-0804">Transcription</keyword>
<name>A0A9P8PJE8_9ASCO</name>
<keyword evidence="4 8" id="KW-0805">Transcription regulation</keyword>
<dbReference type="EMBL" id="JAEUBF010001150">
    <property type="protein sequence ID" value="KAH3672404.1"/>
    <property type="molecule type" value="Genomic_DNA"/>
</dbReference>
<protein>
    <recommendedName>
        <fullName evidence="3 8">Mediator of RNA polymerase II transcription subunit 17</fullName>
    </recommendedName>
    <alternativeName>
        <fullName evidence="7 8">Mediator complex subunit 17</fullName>
    </alternativeName>
</protein>
<comment type="function">
    <text evidence="8">Component of the Mediator complex, a coactivator involved in the regulated transcription of nearly all RNA polymerase II-dependent genes. Mediator functions as a bridge to convey information from gene-specific regulatory proteins to the basal RNA polymerase II transcription machinery. Mediator is recruited to promoters by direct interactions with regulatory proteins and serves as a scaffold for the assembly of a functional preinitiation complex with RNA polymerase II and the general transcription factors.</text>
</comment>
<dbReference type="PANTHER" id="PTHR13114:SF7">
    <property type="entry name" value="MEDIATOR OF RNA POLYMERASE II TRANSCRIPTION SUBUNIT 17"/>
    <property type="match status" value="1"/>
</dbReference>
<reference evidence="10" key="2">
    <citation type="submission" date="2021-01" db="EMBL/GenBank/DDBJ databases">
        <authorList>
            <person name="Schikora-Tamarit M.A."/>
        </authorList>
    </citation>
    <scope>NUCLEOTIDE SEQUENCE</scope>
    <source>
        <strain evidence="10">CBS6341</strain>
    </source>
</reference>
<reference evidence="10" key="1">
    <citation type="journal article" date="2021" name="Open Biol.">
        <title>Shared evolutionary footprints suggest mitochondrial oxidative damage underlies multiple complex I losses in fungi.</title>
        <authorList>
            <person name="Schikora-Tamarit M.A."/>
            <person name="Marcet-Houben M."/>
            <person name="Nosek J."/>
            <person name="Gabaldon T."/>
        </authorList>
    </citation>
    <scope>NUCLEOTIDE SEQUENCE</scope>
    <source>
        <strain evidence="10">CBS6341</strain>
    </source>
</reference>
<evidence type="ECO:0000256" key="2">
    <source>
        <dbReference type="ARBA" id="ARBA00005635"/>
    </source>
</evidence>
<dbReference type="AlphaFoldDB" id="A0A9P8PJE8"/>
<dbReference type="Proteomes" id="UP000769528">
    <property type="component" value="Unassembled WGS sequence"/>
</dbReference>
<sequence>MADQINLNLDFNLIDEHKDSFLLQEDKLSLAQLIPRIVHERGPFINIKEDDLIKEIEQLKTEDLETTESAENSDEIKSELGDSNDEVPTSQSVFTVNEEFYKNKNEVLKNIQSALNESSLSLDFVSLLISSVRPAAGSISMSAHLKKFVAPGSLSSDKITKVKSRVETEEKFKENKIIGLGWKLSSLENSSNNLRNASARLAEEVFKEKVFWDSIKKNFNTKEILFKTREKQGNKRVLAVKYGYKDSGSNYKIEGNAILKSLPNENSIQFIPMDNKSIMNKTIRIRILSKNSTTDDIDYEIVGESKVNSLTDSTDIKSQIENARYFIFEEELFNQLIEEAHGLIAYNVNVENESKLSFELNNEIIEIEYIELNTSDENNDELIQDTGRSQNTRAELIATYLRLMLTIKHKTNLSLRNQIKIIKPASSFRSKEIVNPYQIILKPLVGQFRHEFLTSKLHTLIKRITSVSSKPITIKILKFSNSTKIQDPFKRISNPPVSKFKIFLGDLKLLITLDFFDFVNFIIHVHVSKNGKILAQHSFEDLRQLEECLEWIIEENDSS</sequence>
<organism evidence="10 11">
    <name type="scientific">Wickerhamomyces mucosus</name>
    <dbReference type="NCBI Taxonomy" id="1378264"/>
    <lineage>
        <taxon>Eukaryota</taxon>
        <taxon>Fungi</taxon>
        <taxon>Dikarya</taxon>
        <taxon>Ascomycota</taxon>
        <taxon>Saccharomycotina</taxon>
        <taxon>Saccharomycetes</taxon>
        <taxon>Phaffomycetales</taxon>
        <taxon>Wickerhamomycetaceae</taxon>
        <taxon>Wickerhamomyces</taxon>
    </lineage>
</organism>
<evidence type="ECO:0000256" key="9">
    <source>
        <dbReference type="SAM" id="MobiDB-lite"/>
    </source>
</evidence>
<dbReference type="PANTHER" id="PTHR13114">
    <property type="entry name" value="MEDIATOR OF RNA POLYMERASE II TRANSCRIPTION SUBUNIT 17"/>
    <property type="match status" value="1"/>
</dbReference>
<dbReference type="OrthoDB" id="5319830at2759"/>
<feature type="region of interest" description="Disordered" evidence="9">
    <location>
        <begin position="63"/>
        <end position="89"/>
    </location>
</feature>
<evidence type="ECO:0000256" key="7">
    <source>
        <dbReference type="ARBA" id="ARBA00032014"/>
    </source>
</evidence>
<keyword evidence="6 8" id="KW-0539">Nucleus</keyword>
<dbReference type="InterPro" id="IPR019313">
    <property type="entry name" value="Mediator_Med17"/>
</dbReference>
<comment type="subcellular location">
    <subcellularLocation>
        <location evidence="1 8">Nucleus</location>
    </subcellularLocation>
</comment>